<dbReference type="GeneID" id="93293223"/>
<feature type="region of interest" description="Disordered" evidence="1">
    <location>
        <begin position="182"/>
        <end position="203"/>
    </location>
</feature>
<feature type="compositionally biased region" description="Polar residues" evidence="1">
    <location>
        <begin position="341"/>
        <end position="350"/>
    </location>
</feature>
<gene>
    <name evidence="2" type="ORF">NCTC11370_02457</name>
</gene>
<dbReference type="STRING" id="1094715.GCA_000236165_02301"/>
<feature type="compositionally biased region" description="Basic and acidic residues" evidence="1">
    <location>
        <begin position="317"/>
        <end position="340"/>
    </location>
</feature>
<evidence type="ECO:0000256" key="1">
    <source>
        <dbReference type="SAM" id="MobiDB-lite"/>
    </source>
</evidence>
<reference evidence="2 3" key="1">
    <citation type="submission" date="2018-06" db="EMBL/GenBank/DDBJ databases">
        <authorList>
            <consortium name="Pathogen Informatics"/>
            <person name="Doyle S."/>
        </authorList>
    </citation>
    <scope>NUCLEOTIDE SEQUENCE [LARGE SCALE GENOMIC DNA]</scope>
    <source>
        <strain evidence="2 3">NCTC11370</strain>
    </source>
</reference>
<sequence length="350" mass="38370">MPKNIVPFQVDFAKNGTPVSSRDQAIKILDEVNKLHANGAKKVGITYSANQAQTDKIIDTYQKGGWKTGTNGANQASVVAQIEQLLTTPKYQHLQGVYQTVPITTMQYDSKGNPKPADPSSVKKSLEHASQFMDSGGVLLGWTNQKTPQGSLAIGGGVASAVQTIGQKKMINEWVQDKLPHSTLTDDLPLSPPKKTTSGTTQMQDLQALDNEETARKKKSVSIQSDEINSLLDAFKKHCGEQWVKDNPPENKNGQLKLSFKSEENMTDFFKQQASEGKSFIMVDEKTQKVMAYSNGDGKIYRPGKDGPQEITGKSLTPKEGEMEDLPKLDSFKMPAKESTQESVSKPQHA</sequence>
<evidence type="ECO:0000313" key="3">
    <source>
        <dbReference type="Proteomes" id="UP000254554"/>
    </source>
</evidence>
<feature type="region of interest" description="Disordered" evidence="1">
    <location>
        <begin position="295"/>
        <end position="350"/>
    </location>
</feature>
<accession>A0A377GCZ2</accession>
<name>A0A377GCZ2_9GAMM</name>
<dbReference type="Proteomes" id="UP000254554">
    <property type="component" value="Unassembled WGS sequence"/>
</dbReference>
<feature type="compositionally biased region" description="Basic and acidic residues" evidence="1">
    <location>
        <begin position="299"/>
        <end position="308"/>
    </location>
</feature>
<dbReference type="RefSeq" id="WP_019350123.1">
    <property type="nucleotide sequence ID" value="NZ_JAPHOO010000001.1"/>
</dbReference>
<evidence type="ECO:0000313" key="2">
    <source>
        <dbReference type="EMBL" id="STO22370.1"/>
    </source>
</evidence>
<protein>
    <recommendedName>
        <fullName evidence="4">Substrate of the Dot/Icm secretion system</fullName>
    </recommendedName>
</protein>
<proteinExistence type="predicted"/>
<dbReference type="EMBL" id="UGGT01000001">
    <property type="protein sequence ID" value="STO22370.1"/>
    <property type="molecule type" value="Genomic_DNA"/>
</dbReference>
<dbReference type="AlphaFoldDB" id="A0A377GCZ2"/>
<organism evidence="2 3">
    <name type="scientific">Fluoribacter dumoffii</name>
    <dbReference type="NCBI Taxonomy" id="463"/>
    <lineage>
        <taxon>Bacteria</taxon>
        <taxon>Pseudomonadati</taxon>
        <taxon>Pseudomonadota</taxon>
        <taxon>Gammaproteobacteria</taxon>
        <taxon>Legionellales</taxon>
        <taxon>Legionellaceae</taxon>
        <taxon>Fluoribacter</taxon>
    </lineage>
</organism>
<keyword evidence="3" id="KW-1185">Reference proteome</keyword>
<dbReference type="OrthoDB" id="5653112at2"/>
<feature type="compositionally biased region" description="Polar residues" evidence="1">
    <location>
        <begin position="194"/>
        <end position="203"/>
    </location>
</feature>
<evidence type="ECO:0008006" key="4">
    <source>
        <dbReference type="Google" id="ProtNLM"/>
    </source>
</evidence>